<dbReference type="EC" id="2.5.1.129" evidence="7"/>
<keyword evidence="4 7" id="KW-0808">Transferase</keyword>
<comment type="catalytic activity">
    <reaction evidence="5 7">
        <text>dimethylallyl phosphate + FMNH2 = prenylated FMNH2 + phosphate</text>
        <dbReference type="Rhea" id="RHEA:37743"/>
        <dbReference type="ChEBI" id="CHEBI:43474"/>
        <dbReference type="ChEBI" id="CHEBI:57618"/>
        <dbReference type="ChEBI" id="CHEBI:87467"/>
        <dbReference type="ChEBI" id="CHEBI:88052"/>
        <dbReference type="EC" id="2.5.1.129"/>
    </reaction>
</comment>
<feature type="binding site" evidence="7">
    <location>
        <position position="155"/>
    </location>
    <ligand>
        <name>dimethylallyl phosphate</name>
        <dbReference type="ChEBI" id="CHEBI:88052"/>
    </ligand>
</feature>
<dbReference type="HAMAP" id="MF_01984">
    <property type="entry name" value="ubiX_pad"/>
    <property type="match status" value="1"/>
</dbReference>
<keyword evidence="2 7" id="KW-0285">Flavoprotein</keyword>
<accession>A0A1F6GMT0</accession>
<dbReference type="NCBIfam" id="TIGR00421">
    <property type="entry name" value="ubiX_pad"/>
    <property type="match status" value="1"/>
</dbReference>
<dbReference type="NCBIfam" id="NF004685">
    <property type="entry name" value="PRK06029.1"/>
    <property type="match status" value="1"/>
</dbReference>
<evidence type="ECO:0000256" key="1">
    <source>
        <dbReference type="ARBA" id="ARBA00022602"/>
    </source>
</evidence>
<dbReference type="Gene3D" id="3.40.50.1950">
    <property type="entry name" value="Flavin prenyltransferase-like"/>
    <property type="match status" value="1"/>
</dbReference>
<dbReference type="InterPro" id="IPR036551">
    <property type="entry name" value="Flavin_trans-like"/>
</dbReference>
<dbReference type="EMBL" id="MFNF01000057">
    <property type="protein sequence ID" value="OGG99436.1"/>
    <property type="molecule type" value="Genomic_DNA"/>
</dbReference>
<comment type="caution">
    <text evidence="9">The sequence shown here is derived from an EMBL/GenBank/DDBJ whole genome shotgun (WGS) entry which is preliminary data.</text>
</comment>
<evidence type="ECO:0000256" key="2">
    <source>
        <dbReference type="ARBA" id="ARBA00022630"/>
    </source>
</evidence>
<keyword evidence="1 7" id="KW-0637">Prenyltransferase</keyword>
<reference evidence="9 10" key="1">
    <citation type="journal article" date="2016" name="Nat. Commun.">
        <title>Thousands of microbial genomes shed light on interconnected biogeochemical processes in an aquifer system.</title>
        <authorList>
            <person name="Anantharaman K."/>
            <person name="Brown C.T."/>
            <person name="Hug L.A."/>
            <person name="Sharon I."/>
            <person name="Castelle C.J."/>
            <person name="Probst A.J."/>
            <person name="Thomas B.C."/>
            <person name="Singh A."/>
            <person name="Wilkins M.J."/>
            <person name="Karaoz U."/>
            <person name="Brodie E.L."/>
            <person name="Williams K.H."/>
            <person name="Hubbard S.S."/>
            <person name="Banfield J.F."/>
        </authorList>
    </citation>
    <scope>NUCLEOTIDE SEQUENCE [LARGE SCALE GENOMIC DNA]</scope>
</reference>
<evidence type="ECO:0000256" key="3">
    <source>
        <dbReference type="ARBA" id="ARBA00022643"/>
    </source>
</evidence>
<dbReference type="GO" id="GO:0106141">
    <property type="term" value="F:flavin prenyltransferase activity"/>
    <property type="evidence" value="ECO:0007669"/>
    <property type="project" value="UniProtKB-EC"/>
</dbReference>
<dbReference type="Proteomes" id="UP000177583">
    <property type="component" value="Unassembled WGS sequence"/>
</dbReference>
<evidence type="ECO:0000256" key="4">
    <source>
        <dbReference type="ARBA" id="ARBA00022679"/>
    </source>
</evidence>
<feature type="domain" description="Flavoprotein" evidence="8">
    <location>
        <begin position="5"/>
        <end position="176"/>
    </location>
</feature>
<evidence type="ECO:0000256" key="7">
    <source>
        <dbReference type="HAMAP-Rule" id="MF_01984"/>
    </source>
</evidence>
<evidence type="ECO:0000313" key="9">
    <source>
        <dbReference type="EMBL" id="OGG99436.1"/>
    </source>
</evidence>
<dbReference type="GO" id="GO:0016831">
    <property type="term" value="F:carboxy-lyase activity"/>
    <property type="evidence" value="ECO:0007669"/>
    <property type="project" value="TreeGrafter"/>
</dbReference>
<evidence type="ECO:0000259" key="8">
    <source>
        <dbReference type="Pfam" id="PF02441"/>
    </source>
</evidence>
<feature type="binding site" evidence="7">
    <location>
        <position position="171"/>
    </location>
    <ligand>
        <name>dimethylallyl phosphate</name>
        <dbReference type="ChEBI" id="CHEBI:88052"/>
    </ligand>
</feature>
<evidence type="ECO:0000256" key="6">
    <source>
        <dbReference type="ARBA" id="ARBA00060793"/>
    </source>
</evidence>
<keyword evidence="3 7" id="KW-0288">FMN</keyword>
<comment type="function">
    <text evidence="7">Flavin prenyltransferase that catalyzes the synthesis of the prenylated FMN cofactor (prenyl-FMN) for 4-hydroxy-3-polyprenylbenzoic acid decarboxylase UbiD. The prenyltransferase is metal-independent and links a dimethylallyl moiety from dimethylallyl monophosphate (DMAP) to the flavin N5 and C6 atoms of FMN.</text>
</comment>
<evidence type="ECO:0000313" key="10">
    <source>
        <dbReference type="Proteomes" id="UP000177583"/>
    </source>
</evidence>
<dbReference type="FunFam" id="3.40.50.1950:FF:000001">
    <property type="entry name" value="Flavin prenyltransferase UbiX"/>
    <property type="match status" value="1"/>
</dbReference>
<keyword evidence="9" id="KW-0456">Lyase</keyword>
<feature type="binding site" evidence="7">
    <location>
        <begin position="90"/>
        <end position="93"/>
    </location>
    <ligand>
        <name>FMN</name>
        <dbReference type="ChEBI" id="CHEBI:58210"/>
    </ligand>
</feature>
<feature type="binding site" evidence="7">
    <location>
        <position position="125"/>
    </location>
    <ligand>
        <name>FMN</name>
        <dbReference type="ChEBI" id="CHEBI:58210"/>
    </ligand>
</feature>
<dbReference type="AlphaFoldDB" id="A0A1F6GMT0"/>
<protein>
    <recommendedName>
        <fullName evidence="7">Flavin prenyltransferase UbiX</fullName>
        <ecNumber evidence="7">2.5.1.129</ecNumber>
    </recommendedName>
</protein>
<dbReference type="InterPro" id="IPR004507">
    <property type="entry name" value="UbiX-like"/>
</dbReference>
<dbReference type="Pfam" id="PF02441">
    <property type="entry name" value="Flavoprotein"/>
    <property type="match status" value="1"/>
</dbReference>
<evidence type="ECO:0000256" key="5">
    <source>
        <dbReference type="ARBA" id="ARBA00050612"/>
    </source>
</evidence>
<organism evidence="9 10">
    <name type="scientific">Candidatus Lambdaproteobacteria bacterium RIFOXYD2_FULL_56_26</name>
    <dbReference type="NCBI Taxonomy" id="1817773"/>
    <lineage>
        <taxon>Bacteria</taxon>
        <taxon>Pseudomonadati</taxon>
        <taxon>Pseudomonadota</taxon>
        <taxon>Candidatus Lambdaproteobacteria</taxon>
    </lineage>
</organism>
<name>A0A1F6GMT0_9PROT</name>
<sequence>MDKQRLIVALSGASGALYGVRLLEVLAGMEQIETHLILTQAASLTLKTETGKTLDDLAPWVFAVHDDQNLASPLASGSFLTAGMVVLPCSIKSLSMIASSQNSNLLTRAADVTLKERRPLVLCPRETPLHLGHLRLMVQAAEQGAILAPPMPAFYHRPQTLDDLVDHMVGKVLDLLGIKHRLFARWGEP</sequence>
<feature type="binding site" evidence="7">
    <location>
        <begin position="12"/>
        <end position="14"/>
    </location>
    <ligand>
        <name>FMN</name>
        <dbReference type="ChEBI" id="CHEBI:58210"/>
    </ligand>
</feature>
<dbReference type="SUPFAM" id="SSF52507">
    <property type="entry name" value="Homo-oligomeric flavin-containing Cys decarboxylases, HFCD"/>
    <property type="match status" value="1"/>
</dbReference>
<gene>
    <name evidence="7" type="primary">ubiX</name>
    <name evidence="9" type="ORF">A2557_12630</name>
</gene>
<comment type="similarity">
    <text evidence="6 7">Belongs to the UbiX/PAD1 family.</text>
</comment>
<dbReference type="InterPro" id="IPR003382">
    <property type="entry name" value="Flavoprotein"/>
</dbReference>
<dbReference type="PANTHER" id="PTHR43374:SF1">
    <property type="entry name" value="FLAVIN PRENYLTRANSFERASE PAD1, MITOCHONDRIAL"/>
    <property type="match status" value="1"/>
</dbReference>
<comment type="caution">
    <text evidence="7">Lacks conserved residue(s) required for the propagation of feature annotation.</text>
</comment>
<dbReference type="PANTHER" id="PTHR43374">
    <property type="entry name" value="FLAVIN PRENYLTRANSFERASE"/>
    <property type="match status" value="1"/>
</dbReference>
<proteinExistence type="inferred from homology"/>
<feature type="binding site" evidence="7">
    <location>
        <position position="39"/>
    </location>
    <ligand>
        <name>FMN</name>
        <dbReference type="ChEBI" id="CHEBI:58210"/>
    </ligand>
</feature>